<organism evidence="2 3">
    <name type="scientific">Candidatus Uhrbacteria bacterium CG10_big_fil_rev_8_21_14_0_10_48_11</name>
    <dbReference type="NCBI Taxonomy" id="1975037"/>
    <lineage>
        <taxon>Bacteria</taxon>
        <taxon>Candidatus Uhriibacteriota</taxon>
    </lineage>
</organism>
<sequence>MYAITLERFEGPLDLLLKLIEREELAITDVSLASVTEQYLQYIDKTTDLRPEELADFLVIAARLLLLKSRVLLPQFFVDDEEEEAAGDLTSQLALYRLYVTAGAKMYHRYRSSQTCFARERPPRASVATFSPPQELTTDELQRVFAAVVASLETFVRPAPELISRTISLQERIRVLRTLIASAHNLDFREILADAKTKTDVIVSFLALLELVKQRHVLVTQDTDTILITSYEATNVTQA</sequence>
<reference evidence="2 3" key="1">
    <citation type="submission" date="2017-09" db="EMBL/GenBank/DDBJ databases">
        <title>Depth-based differentiation of microbial function through sediment-hosted aquifers and enrichment of novel symbionts in the deep terrestrial subsurface.</title>
        <authorList>
            <person name="Probst A.J."/>
            <person name="Ladd B."/>
            <person name="Jarett J.K."/>
            <person name="Geller-Mcgrath D.E."/>
            <person name="Sieber C.M."/>
            <person name="Emerson J.B."/>
            <person name="Anantharaman K."/>
            <person name="Thomas B.C."/>
            <person name="Malmstrom R."/>
            <person name="Stieglmeier M."/>
            <person name="Klingl A."/>
            <person name="Woyke T."/>
            <person name="Ryan C.M."/>
            <person name="Banfield J.F."/>
        </authorList>
    </citation>
    <scope>NUCLEOTIDE SEQUENCE [LARGE SCALE GENOMIC DNA]</scope>
    <source>
        <strain evidence="2">CG10_big_fil_rev_8_21_14_0_10_48_11</strain>
    </source>
</reference>
<name>A0A2M8LEX2_9BACT</name>
<dbReference type="PANTHER" id="PTHR33969">
    <property type="entry name" value="SEGREGATION AND CONDENSATION PROTEIN A"/>
    <property type="match status" value="1"/>
</dbReference>
<dbReference type="EMBL" id="PFET01000006">
    <property type="protein sequence ID" value="PJE76002.1"/>
    <property type="molecule type" value="Genomic_DNA"/>
</dbReference>
<dbReference type="InterPro" id="IPR003768">
    <property type="entry name" value="ScpA"/>
</dbReference>
<proteinExistence type="predicted"/>
<dbReference type="Pfam" id="PF02616">
    <property type="entry name" value="SMC_ScpA"/>
    <property type="match status" value="1"/>
</dbReference>
<protein>
    <recommendedName>
        <fullName evidence="1">Segregation and condensation protein A</fullName>
    </recommendedName>
</protein>
<evidence type="ECO:0000256" key="1">
    <source>
        <dbReference type="ARBA" id="ARBA00044777"/>
    </source>
</evidence>
<gene>
    <name evidence="2" type="ORF">COV04_01510</name>
</gene>
<dbReference type="PANTHER" id="PTHR33969:SF2">
    <property type="entry name" value="SEGREGATION AND CONDENSATION PROTEIN A"/>
    <property type="match status" value="1"/>
</dbReference>
<evidence type="ECO:0000313" key="2">
    <source>
        <dbReference type="EMBL" id="PJE76002.1"/>
    </source>
</evidence>
<evidence type="ECO:0000313" key="3">
    <source>
        <dbReference type="Proteomes" id="UP000231152"/>
    </source>
</evidence>
<dbReference type="AlphaFoldDB" id="A0A2M8LEX2"/>
<comment type="caution">
    <text evidence="2">The sequence shown here is derived from an EMBL/GenBank/DDBJ whole genome shotgun (WGS) entry which is preliminary data.</text>
</comment>
<accession>A0A2M8LEX2</accession>
<dbReference type="Gene3D" id="6.10.250.2410">
    <property type="match status" value="1"/>
</dbReference>
<dbReference type="Proteomes" id="UP000231152">
    <property type="component" value="Unassembled WGS sequence"/>
</dbReference>